<dbReference type="Proteomes" id="UP001589818">
    <property type="component" value="Unassembled WGS sequence"/>
</dbReference>
<dbReference type="Pfam" id="PF12708">
    <property type="entry name" value="Pect-lyase_RHGA_epim"/>
    <property type="match status" value="1"/>
</dbReference>
<feature type="domain" description="Rhamnogalacturonase A/B/Epimerase-like pectate lyase" evidence="1">
    <location>
        <begin position="47"/>
        <end position="230"/>
    </location>
</feature>
<sequence>MRWLSTGKRFGFALFAAVLVAYLIGNPSIPSNRSYADTITEGSIPVLNVKDYGAVGNGVNDDTSAIQQAINDALTIKGTVFLPSGDYKVTSQLTVAGSGFITILGAGGSTMQSNINATLTTGNVFEVTSAYLVKFKDIAINNYGSTGRIISFTSGESHSIENVRMTNTAGNSSDMVYYIGAFTQILNSGFVNNEPSAYAVHVKSLTSQLNINTNIFDNGFGGTGKGILVDAATGTRPEGLKISRNNFILTGAEQITLKTILHVDISSNMLDQSSGSSIKLDPEGLALNGVFIDDNYISTAQNQQGGTAILAPLKNEGVTNTVISNNMIAYSGYGIVLNANASNVNISNNVINDIYHTGIRSDKSRSTTIKGNMFNAAAASLSIADGTTGGPFIIKDNQLTGTNTITKTTISKFYMGDNPGL</sequence>
<evidence type="ECO:0000259" key="1">
    <source>
        <dbReference type="Pfam" id="PF12708"/>
    </source>
</evidence>
<dbReference type="GO" id="GO:0016787">
    <property type="term" value="F:hydrolase activity"/>
    <property type="evidence" value="ECO:0007669"/>
    <property type="project" value="UniProtKB-KW"/>
</dbReference>
<gene>
    <name evidence="3" type="ORF">ACFFJ8_33110</name>
</gene>
<dbReference type="Pfam" id="PF13229">
    <property type="entry name" value="Beta_helix"/>
    <property type="match status" value="1"/>
</dbReference>
<dbReference type="SUPFAM" id="SSF51126">
    <property type="entry name" value="Pectin lyase-like"/>
    <property type="match status" value="2"/>
</dbReference>
<dbReference type="InterPro" id="IPR012334">
    <property type="entry name" value="Pectin_lyas_fold"/>
</dbReference>
<evidence type="ECO:0000259" key="2">
    <source>
        <dbReference type="Pfam" id="PF13229"/>
    </source>
</evidence>
<evidence type="ECO:0000313" key="4">
    <source>
        <dbReference type="Proteomes" id="UP001589818"/>
    </source>
</evidence>
<organism evidence="3 4">
    <name type="scientific">Paenibacillus mendelii</name>
    <dbReference type="NCBI Taxonomy" id="206163"/>
    <lineage>
        <taxon>Bacteria</taxon>
        <taxon>Bacillati</taxon>
        <taxon>Bacillota</taxon>
        <taxon>Bacilli</taxon>
        <taxon>Bacillales</taxon>
        <taxon>Paenibacillaceae</taxon>
        <taxon>Paenibacillus</taxon>
    </lineage>
</organism>
<name>A0ABV6JJW0_9BACL</name>
<keyword evidence="3" id="KW-0378">Hydrolase</keyword>
<keyword evidence="4" id="KW-1185">Reference proteome</keyword>
<accession>A0ABV6JJW0</accession>
<comment type="caution">
    <text evidence="3">The sequence shown here is derived from an EMBL/GenBank/DDBJ whole genome shotgun (WGS) entry which is preliminary data.</text>
</comment>
<dbReference type="InterPro" id="IPR024535">
    <property type="entry name" value="RHGA/B-epi-like_pectate_lyase"/>
</dbReference>
<evidence type="ECO:0000313" key="3">
    <source>
        <dbReference type="EMBL" id="MFC0396204.1"/>
    </source>
</evidence>
<reference evidence="3 4" key="1">
    <citation type="submission" date="2024-09" db="EMBL/GenBank/DDBJ databases">
        <authorList>
            <person name="Sun Q."/>
            <person name="Mori K."/>
        </authorList>
    </citation>
    <scope>NUCLEOTIDE SEQUENCE [LARGE SCALE GENOMIC DNA]</scope>
    <source>
        <strain evidence="3 4">CCM 4839</strain>
    </source>
</reference>
<dbReference type="RefSeq" id="WP_204816968.1">
    <property type="nucleotide sequence ID" value="NZ_JANHOF010000002.1"/>
</dbReference>
<dbReference type="InterPro" id="IPR011050">
    <property type="entry name" value="Pectin_lyase_fold/virulence"/>
</dbReference>
<dbReference type="Gene3D" id="2.160.20.10">
    <property type="entry name" value="Single-stranded right-handed beta-helix, Pectin lyase-like"/>
    <property type="match status" value="1"/>
</dbReference>
<protein>
    <submittedName>
        <fullName evidence="3">Glycosyl hydrolase family 28-related protein</fullName>
    </submittedName>
</protein>
<proteinExistence type="predicted"/>
<dbReference type="InterPro" id="IPR039448">
    <property type="entry name" value="Beta_helix"/>
</dbReference>
<dbReference type="EMBL" id="JBHLVF010000047">
    <property type="protein sequence ID" value="MFC0396204.1"/>
    <property type="molecule type" value="Genomic_DNA"/>
</dbReference>
<feature type="domain" description="Right handed beta helix" evidence="2">
    <location>
        <begin position="263"/>
        <end position="402"/>
    </location>
</feature>